<keyword evidence="1" id="KW-0067">ATP-binding</keyword>
<accession>A0ABY6Q854</accession>
<comment type="catalytic activity">
    <reaction evidence="1">
        <text>L-aspartyl-tRNA(Asn) + L-glutamine + ATP + H2O = L-asparaginyl-tRNA(Asn) + L-glutamate + ADP + phosphate + 2 H(+)</text>
        <dbReference type="Rhea" id="RHEA:14513"/>
        <dbReference type="Rhea" id="RHEA-COMP:9674"/>
        <dbReference type="Rhea" id="RHEA-COMP:9677"/>
        <dbReference type="ChEBI" id="CHEBI:15377"/>
        <dbReference type="ChEBI" id="CHEBI:15378"/>
        <dbReference type="ChEBI" id="CHEBI:29985"/>
        <dbReference type="ChEBI" id="CHEBI:30616"/>
        <dbReference type="ChEBI" id="CHEBI:43474"/>
        <dbReference type="ChEBI" id="CHEBI:58359"/>
        <dbReference type="ChEBI" id="CHEBI:78515"/>
        <dbReference type="ChEBI" id="CHEBI:78516"/>
        <dbReference type="ChEBI" id="CHEBI:456216"/>
    </reaction>
</comment>
<dbReference type="NCBIfam" id="TIGR00135">
    <property type="entry name" value="gatC"/>
    <property type="match status" value="1"/>
</dbReference>
<dbReference type="Proteomes" id="UP001317963">
    <property type="component" value="Chromosome"/>
</dbReference>
<dbReference type="InterPro" id="IPR003837">
    <property type="entry name" value="GatC"/>
</dbReference>
<sequence length="94" mass="10421">MTQTTTVRDVAELARLTIADDDVDKVTQEFNQTLALFDALTTVDTDGIAPMVNPCAESQPLRSDEVKTLVNREALMQNAPASEQHYFLVPRVID</sequence>
<evidence type="ECO:0000313" key="3">
    <source>
        <dbReference type="Proteomes" id="UP001317963"/>
    </source>
</evidence>
<comment type="subunit">
    <text evidence="1">Heterotrimer of A, B and C subunits.</text>
</comment>
<comment type="similarity">
    <text evidence="1">Belongs to the GatC family.</text>
</comment>
<name>A0ABY6Q854_9GAMM</name>
<dbReference type="EC" id="6.3.5.-" evidence="1"/>
<keyword evidence="1" id="KW-0648">Protein biosynthesis</keyword>
<keyword evidence="1" id="KW-0436">Ligase</keyword>
<dbReference type="PANTHER" id="PTHR15004">
    <property type="entry name" value="GLUTAMYL-TRNA(GLN) AMIDOTRANSFERASE SUBUNIT C, MITOCHONDRIAL"/>
    <property type="match status" value="1"/>
</dbReference>
<dbReference type="HAMAP" id="MF_00122">
    <property type="entry name" value="GatC"/>
    <property type="match status" value="1"/>
</dbReference>
<proteinExistence type="inferred from homology"/>
<dbReference type="Gene3D" id="1.10.20.60">
    <property type="entry name" value="Glu-tRNAGln amidotransferase C subunit, N-terminal domain"/>
    <property type="match status" value="1"/>
</dbReference>
<protein>
    <recommendedName>
        <fullName evidence="1">Aspartyl/glutamyl-tRNA(Asn/Gln) amidotransferase subunit C</fullName>
        <shortName evidence="1">Asp/Glu-ADT subunit C</shortName>
        <ecNumber evidence="1">6.3.5.-</ecNumber>
    </recommendedName>
</protein>
<reference evidence="2 3" key="1">
    <citation type="submission" date="2019-02" db="EMBL/GenBank/DDBJ databases">
        <title>Halieaceae_genomes.</title>
        <authorList>
            <person name="Li S.-H."/>
        </authorList>
    </citation>
    <scope>NUCLEOTIDE SEQUENCE [LARGE SCALE GENOMIC DNA]</scope>
    <source>
        <strain evidence="2 3">JH123</strain>
    </source>
</reference>
<organism evidence="2 3">
    <name type="scientific">Candidatus Paraluminiphilus aquimaris</name>
    <dbReference type="NCBI Taxonomy" id="2518994"/>
    <lineage>
        <taxon>Bacteria</taxon>
        <taxon>Pseudomonadati</taxon>
        <taxon>Pseudomonadota</taxon>
        <taxon>Gammaproteobacteria</taxon>
        <taxon>Cellvibrionales</taxon>
        <taxon>Halieaceae</taxon>
        <taxon>Candidatus Paraluminiphilus</taxon>
    </lineage>
</organism>
<comment type="function">
    <text evidence="1">Allows the formation of correctly charged Asn-tRNA(Asn) or Gln-tRNA(Gln) through the transamidation of misacylated Asp-tRNA(Asn) or Glu-tRNA(Gln) in organisms which lack either or both of asparaginyl-tRNA or glutaminyl-tRNA synthetases. The reaction takes place in the presence of glutamine and ATP through an activated phospho-Asp-tRNA(Asn) or phospho-Glu-tRNA(Gln).</text>
</comment>
<keyword evidence="1" id="KW-0547">Nucleotide-binding</keyword>
<dbReference type="Pfam" id="PF02686">
    <property type="entry name" value="GatC"/>
    <property type="match status" value="1"/>
</dbReference>
<dbReference type="InterPro" id="IPR036113">
    <property type="entry name" value="Asp/Glu-ADT_sf_sub_c"/>
</dbReference>
<evidence type="ECO:0000313" key="2">
    <source>
        <dbReference type="EMBL" id="UZP75462.1"/>
    </source>
</evidence>
<dbReference type="SUPFAM" id="SSF141000">
    <property type="entry name" value="Glu-tRNAGln amidotransferase C subunit"/>
    <property type="match status" value="1"/>
</dbReference>
<keyword evidence="3" id="KW-1185">Reference proteome</keyword>
<evidence type="ECO:0000256" key="1">
    <source>
        <dbReference type="HAMAP-Rule" id="MF_00122"/>
    </source>
</evidence>
<dbReference type="RefSeq" id="WP_279241948.1">
    <property type="nucleotide sequence ID" value="NZ_CP036501.1"/>
</dbReference>
<dbReference type="PANTHER" id="PTHR15004:SF0">
    <property type="entry name" value="GLUTAMYL-TRNA(GLN) AMIDOTRANSFERASE SUBUNIT C, MITOCHONDRIAL"/>
    <property type="match status" value="1"/>
</dbReference>
<comment type="catalytic activity">
    <reaction evidence="1">
        <text>L-glutamyl-tRNA(Gln) + L-glutamine + ATP + H2O = L-glutaminyl-tRNA(Gln) + L-glutamate + ADP + phosphate + H(+)</text>
        <dbReference type="Rhea" id="RHEA:17521"/>
        <dbReference type="Rhea" id="RHEA-COMP:9681"/>
        <dbReference type="Rhea" id="RHEA-COMP:9684"/>
        <dbReference type="ChEBI" id="CHEBI:15377"/>
        <dbReference type="ChEBI" id="CHEBI:15378"/>
        <dbReference type="ChEBI" id="CHEBI:29985"/>
        <dbReference type="ChEBI" id="CHEBI:30616"/>
        <dbReference type="ChEBI" id="CHEBI:43474"/>
        <dbReference type="ChEBI" id="CHEBI:58359"/>
        <dbReference type="ChEBI" id="CHEBI:78520"/>
        <dbReference type="ChEBI" id="CHEBI:78521"/>
        <dbReference type="ChEBI" id="CHEBI:456216"/>
    </reaction>
</comment>
<dbReference type="EMBL" id="CP036501">
    <property type="protein sequence ID" value="UZP75462.1"/>
    <property type="molecule type" value="Genomic_DNA"/>
</dbReference>
<gene>
    <name evidence="1 2" type="primary">gatC</name>
    <name evidence="2" type="ORF">E0F26_12250</name>
</gene>